<dbReference type="GO" id="GO:0043122">
    <property type="term" value="P:regulation of canonical NF-kappaB signal transduction"/>
    <property type="evidence" value="ECO:0007669"/>
    <property type="project" value="TreeGrafter"/>
</dbReference>
<proteinExistence type="predicted"/>
<dbReference type="PANTHER" id="PTHR10131:SF151">
    <property type="entry name" value="TNF RECEPTOR ASSOCIATED FACTOR (TRAF) HOMOLOG"/>
    <property type="match status" value="1"/>
</dbReference>
<dbReference type="InterPro" id="IPR017907">
    <property type="entry name" value="Znf_RING_CS"/>
</dbReference>
<sequence>MAYEISFKEGLPYDCTCPVCDQALRAPIITNCGHNFCRQCLNIDNGPVSCPVCQAEIAPGLVKPDKNKHRQVGGSSYPANYGLGKFHPQLQENRSIKVQALLVKCPYVHGGCAWVGALKEMQKHAESCEFHGVPCTNECGKMIPEKEMAAHLVECQKKRTKCTYCNMLIKTPSMEKHLKVGQNDFSALNSQHLDETSWNPPSDINEK</sequence>
<dbReference type="GO" id="GO:0008270">
    <property type="term" value="F:zinc ion binding"/>
    <property type="evidence" value="ECO:0007669"/>
    <property type="project" value="UniProtKB-KW"/>
</dbReference>
<evidence type="ECO:0000259" key="6">
    <source>
        <dbReference type="PROSITE" id="PS50145"/>
    </source>
</evidence>
<dbReference type="EMBL" id="KE124971">
    <property type="protein sequence ID" value="EPB73794.1"/>
    <property type="molecule type" value="Genomic_DNA"/>
</dbReference>
<dbReference type="PROSITE" id="PS00518">
    <property type="entry name" value="ZF_RING_1"/>
    <property type="match status" value="1"/>
</dbReference>
<dbReference type="Gene3D" id="3.30.40.10">
    <property type="entry name" value="Zinc/RING finger domain, C3HC4 (zinc finger)"/>
    <property type="match status" value="2"/>
</dbReference>
<feature type="domain" description="RING-type" evidence="5">
    <location>
        <begin position="17"/>
        <end position="54"/>
    </location>
</feature>
<dbReference type="Pfam" id="PF13445">
    <property type="entry name" value="zf-RING_UBOX"/>
    <property type="match status" value="1"/>
</dbReference>
<keyword evidence="2 4" id="KW-0863">Zinc-finger</keyword>
<evidence type="ECO:0000256" key="2">
    <source>
        <dbReference type="ARBA" id="ARBA00022771"/>
    </source>
</evidence>
<keyword evidence="1 4" id="KW-0479">Metal-binding</keyword>
<protein>
    <submittedName>
        <fullName evidence="7">Zinc finger, C3HC4 type</fullName>
    </submittedName>
</protein>
<dbReference type="SUPFAM" id="SSF57850">
    <property type="entry name" value="RING/U-box"/>
    <property type="match status" value="1"/>
</dbReference>
<accession>A0A0D6LPL3</accession>
<feature type="domain" description="TRAF-type" evidence="6">
    <location>
        <begin position="124"/>
        <end position="165"/>
    </location>
</feature>
<dbReference type="Proteomes" id="UP000054495">
    <property type="component" value="Unassembled WGS sequence"/>
</dbReference>
<dbReference type="SUPFAM" id="SSF49599">
    <property type="entry name" value="TRAF domain-like"/>
    <property type="match status" value="1"/>
</dbReference>
<keyword evidence="8" id="KW-1185">Reference proteome</keyword>
<dbReference type="Pfam" id="PF02176">
    <property type="entry name" value="zf-TRAF"/>
    <property type="match status" value="1"/>
</dbReference>
<dbReference type="InterPro" id="IPR013083">
    <property type="entry name" value="Znf_RING/FYVE/PHD"/>
</dbReference>
<evidence type="ECO:0000256" key="1">
    <source>
        <dbReference type="ARBA" id="ARBA00022723"/>
    </source>
</evidence>
<dbReference type="SMART" id="SM00184">
    <property type="entry name" value="RING"/>
    <property type="match status" value="1"/>
</dbReference>
<evidence type="ECO:0000259" key="5">
    <source>
        <dbReference type="PROSITE" id="PS50089"/>
    </source>
</evidence>
<dbReference type="PANTHER" id="PTHR10131">
    <property type="entry name" value="TNF RECEPTOR ASSOCIATED FACTOR"/>
    <property type="match status" value="1"/>
</dbReference>
<dbReference type="PROSITE" id="PS50145">
    <property type="entry name" value="ZF_TRAF"/>
    <property type="match status" value="1"/>
</dbReference>
<dbReference type="AlphaFoldDB" id="A0A0D6LPL3"/>
<dbReference type="InterPro" id="IPR001841">
    <property type="entry name" value="Znf_RING"/>
</dbReference>
<gene>
    <name evidence="7" type="ORF">ANCCEY_07131</name>
</gene>
<organism evidence="7 8">
    <name type="scientific">Ancylostoma ceylanicum</name>
    <dbReference type="NCBI Taxonomy" id="53326"/>
    <lineage>
        <taxon>Eukaryota</taxon>
        <taxon>Metazoa</taxon>
        <taxon>Ecdysozoa</taxon>
        <taxon>Nematoda</taxon>
        <taxon>Chromadorea</taxon>
        <taxon>Rhabditida</taxon>
        <taxon>Rhabditina</taxon>
        <taxon>Rhabditomorpha</taxon>
        <taxon>Strongyloidea</taxon>
        <taxon>Ancylostomatidae</taxon>
        <taxon>Ancylostomatinae</taxon>
        <taxon>Ancylostoma</taxon>
    </lineage>
</organism>
<dbReference type="InterPro" id="IPR027370">
    <property type="entry name" value="Znf-RING_euk"/>
</dbReference>
<keyword evidence="3 4" id="KW-0862">Zinc</keyword>
<dbReference type="InterPro" id="IPR001293">
    <property type="entry name" value="Znf_TRAF"/>
</dbReference>
<reference evidence="7 8" key="1">
    <citation type="submission" date="2013-05" db="EMBL/GenBank/DDBJ databases">
        <title>Draft genome of the parasitic nematode Anyclostoma ceylanicum.</title>
        <authorList>
            <person name="Mitreva M."/>
        </authorList>
    </citation>
    <scope>NUCLEOTIDE SEQUENCE [LARGE SCALE GENOMIC DNA]</scope>
</reference>
<dbReference type="PROSITE" id="PS50089">
    <property type="entry name" value="ZF_RING_2"/>
    <property type="match status" value="1"/>
</dbReference>
<feature type="zinc finger region" description="TRAF-type" evidence="4">
    <location>
        <begin position="124"/>
        <end position="165"/>
    </location>
</feature>
<evidence type="ECO:0000313" key="7">
    <source>
        <dbReference type="EMBL" id="EPB73794.1"/>
    </source>
</evidence>
<evidence type="ECO:0000313" key="8">
    <source>
        <dbReference type="Proteomes" id="UP000054495"/>
    </source>
</evidence>
<name>A0A0D6LPL3_9BILA</name>
<evidence type="ECO:0000256" key="4">
    <source>
        <dbReference type="PROSITE-ProRule" id="PRU00207"/>
    </source>
</evidence>
<evidence type="ECO:0000256" key="3">
    <source>
        <dbReference type="ARBA" id="ARBA00022833"/>
    </source>
</evidence>